<evidence type="ECO:0000259" key="6">
    <source>
        <dbReference type="PROSITE" id="PS51078"/>
    </source>
</evidence>
<keyword evidence="3" id="KW-0804">Transcription</keyword>
<dbReference type="SUPFAM" id="SSF55781">
    <property type="entry name" value="GAF domain-like"/>
    <property type="match status" value="1"/>
</dbReference>
<feature type="domain" description="IclR-ED" evidence="6">
    <location>
        <begin position="63"/>
        <end position="248"/>
    </location>
</feature>
<keyword evidence="2" id="KW-0238">DNA-binding</keyword>
<dbReference type="Pfam" id="PF01614">
    <property type="entry name" value="IclR_C"/>
    <property type="match status" value="1"/>
</dbReference>
<evidence type="ECO:0000256" key="2">
    <source>
        <dbReference type="ARBA" id="ARBA00023125"/>
    </source>
</evidence>
<dbReference type="Gene3D" id="1.10.10.10">
    <property type="entry name" value="Winged helix-like DNA-binding domain superfamily/Winged helix DNA-binding domain"/>
    <property type="match status" value="1"/>
</dbReference>
<organism evidence="7 8">
    <name type="scientific">Deinococcus peraridilitoris (strain DSM 19664 / LMG 22246 / CIP 109416 / KR-200)</name>
    <dbReference type="NCBI Taxonomy" id="937777"/>
    <lineage>
        <taxon>Bacteria</taxon>
        <taxon>Thermotogati</taxon>
        <taxon>Deinococcota</taxon>
        <taxon>Deinococci</taxon>
        <taxon>Deinococcales</taxon>
        <taxon>Deinococcaceae</taxon>
        <taxon>Deinococcus</taxon>
    </lineage>
</organism>
<keyword evidence="8" id="KW-1185">Reference proteome</keyword>
<dbReference type="InterPro" id="IPR036388">
    <property type="entry name" value="WH-like_DNA-bd_sf"/>
</dbReference>
<dbReference type="STRING" id="937777.Deipe_3619"/>
<dbReference type="PATRIC" id="fig|937777.3.peg.3631"/>
<dbReference type="EMBL" id="CP003382">
    <property type="protein sequence ID" value="AFZ69047.1"/>
    <property type="molecule type" value="Genomic_DNA"/>
</dbReference>
<dbReference type="HOGENOM" id="CLU_062618_6_2_0"/>
<name>L0A785_DEIPD</name>
<dbReference type="eggNOG" id="COG1414">
    <property type="taxonomic scope" value="Bacteria"/>
</dbReference>
<dbReference type="InterPro" id="IPR029016">
    <property type="entry name" value="GAF-like_dom_sf"/>
</dbReference>
<evidence type="ECO:0000256" key="3">
    <source>
        <dbReference type="ARBA" id="ARBA00023163"/>
    </source>
</evidence>
<dbReference type="PROSITE" id="PS51077">
    <property type="entry name" value="HTH_ICLR"/>
    <property type="match status" value="1"/>
</dbReference>
<dbReference type="InterPro" id="IPR014757">
    <property type="entry name" value="Tscrpt_reg_IclR_C"/>
</dbReference>
<dbReference type="Gene3D" id="3.30.450.40">
    <property type="match status" value="1"/>
</dbReference>
<dbReference type="GO" id="GO:0045892">
    <property type="term" value="P:negative regulation of DNA-templated transcription"/>
    <property type="evidence" value="ECO:0007669"/>
    <property type="project" value="TreeGrafter"/>
</dbReference>
<dbReference type="SUPFAM" id="SSF46785">
    <property type="entry name" value="Winged helix' DNA-binding domain"/>
    <property type="match status" value="1"/>
</dbReference>
<protein>
    <submittedName>
        <fullName evidence="7">Transcriptional regulator</fullName>
    </submittedName>
</protein>
<dbReference type="InterPro" id="IPR050707">
    <property type="entry name" value="HTH_MetabolicPath_Reg"/>
</dbReference>
<gene>
    <name evidence="7" type="ordered locus">Deipe_3619</name>
</gene>
<evidence type="ECO:0000313" key="7">
    <source>
        <dbReference type="EMBL" id="AFZ69047.1"/>
    </source>
</evidence>
<dbReference type="InterPro" id="IPR005471">
    <property type="entry name" value="Tscrpt_reg_IclR_N"/>
</dbReference>
<accession>L0A785</accession>
<dbReference type="GO" id="GO:0003700">
    <property type="term" value="F:DNA-binding transcription factor activity"/>
    <property type="evidence" value="ECO:0007669"/>
    <property type="project" value="TreeGrafter"/>
</dbReference>
<keyword evidence="4" id="KW-0175">Coiled coil</keyword>
<dbReference type="AlphaFoldDB" id="L0A785"/>
<evidence type="ECO:0000256" key="4">
    <source>
        <dbReference type="SAM" id="Coils"/>
    </source>
</evidence>
<dbReference type="RefSeq" id="WP_015237343.1">
    <property type="nucleotide sequence ID" value="NC_019793.1"/>
</dbReference>
<dbReference type="GO" id="GO:0003677">
    <property type="term" value="F:DNA binding"/>
    <property type="evidence" value="ECO:0007669"/>
    <property type="project" value="UniProtKB-KW"/>
</dbReference>
<evidence type="ECO:0000259" key="5">
    <source>
        <dbReference type="PROSITE" id="PS51077"/>
    </source>
</evidence>
<reference evidence="8" key="1">
    <citation type="submission" date="2012-03" db="EMBL/GenBank/DDBJ databases">
        <title>Complete sequence of chromosome of Deinococcus peraridilitoris DSM 19664.</title>
        <authorList>
            <person name="Lucas S."/>
            <person name="Copeland A."/>
            <person name="Lapidus A."/>
            <person name="Glavina del Rio T."/>
            <person name="Dalin E."/>
            <person name="Tice H."/>
            <person name="Bruce D."/>
            <person name="Goodwin L."/>
            <person name="Pitluck S."/>
            <person name="Peters L."/>
            <person name="Mikhailova N."/>
            <person name="Lu M."/>
            <person name="Kyrpides N."/>
            <person name="Mavromatis K."/>
            <person name="Ivanova N."/>
            <person name="Brettin T."/>
            <person name="Detter J.C."/>
            <person name="Han C."/>
            <person name="Larimer F."/>
            <person name="Land M."/>
            <person name="Hauser L."/>
            <person name="Markowitz V."/>
            <person name="Cheng J.-F."/>
            <person name="Hugenholtz P."/>
            <person name="Woyke T."/>
            <person name="Wu D."/>
            <person name="Pukall R."/>
            <person name="Steenblock K."/>
            <person name="Brambilla E."/>
            <person name="Klenk H.-P."/>
            <person name="Eisen J.A."/>
        </authorList>
    </citation>
    <scope>NUCLEOTIDE SEQUENCE [LARGE SCALE GENOMIC DNA]</scope>
    <source>
        <strain evidence="8">DSM 19664 / LMG 22246 / CIP 109416 / KR-200</strain>
    </source>
</reference>
<dbReference type="Proteomes" id="UP000010467">
    <property type="component" value="Chromosome"/>
</dbReference>
<dbReference type="PROSITE" id="PS51078">
    <property type="entry name" value="ICLR_ED"/>
    <property type="match status" value="1"/>
</dbReference>
<evidence type="ECO:0000313" key="8">
    <source>
        <dbReference type="Proteomes" id="UP000010467"/>
    </source>
</evidence>
<feature type="coiled-coil region" evidence="4">
    <location>
        <begin position="218"/>
        <end position="245"/>
    </location>
</feature>
<sequence length="248" mass="28079">MQTIDKAAQILRAFTPEHPEWGVRELALHVSLTRSSTHQYLQSLGANGFLRRSPTGRYRLSWKLLELSGLLHRSLGWLPPARQELARLADQTRSLAFLCVLELSGGNPVEGRVVCIDRSLGVPEADSQLVQTDVYLPPNATAAGKVLFAHANLKLLNFTPFTPGTITTQDEWDTELERVRQEGYAHAVEEWVPGQCALAAPLFFQGELVAAIGLQWPLDRYERERERLRQQLLQLTERLARLHRTMLR</sequence>
<evidence type="ECO:0000256" key="1">
    <source>
        <dbReference type="ARBA" id="ARBA00023015"/>
    </source>
</evidence>
<dbReference type="KEGG" id="dpd:Deipe_3619"/>
<keyword evidence="1" id="KW-0805">Transcription regulation</keyword>
<proteinExistence type="predicted"/>
<dbReference type="PANTHER" id="PTHR30136:SF2">
    <property type="entry name" value="TRANSCRIPTIONAL REGULATOR ICLR"/>
    <property type="match status" value="1"/>
</dbReference>
<dbReference type="InterPro" id="IPR036390">
    <property type="entry name" value="WH_DNA-bd_sf"/>
</dbReference>
<dbReference type="SMART" id="SM00346">
    <property type="entry name" value="HTH_ICLR"/>
    <property type="match status" value="1"/>
</dbReference>
<dbReference type="PANTHER" id="PTHR30136">
    <property type="entry name" value="HELIX-TURN-HELIX TRANSCRIPTIONAL REGULATOR, ICLR FAMILY"/>
    <property type="match status" value="1"/>
</dbReference>
<dbReference type="Pfam" id="PF09339">
    <property type="entry name" value="HTH_IclR"/>
    <property type="match status" value="1"/>
</dbReference>
<dbReference type="OrthoDB" id="60629at2"/>
<feature type="domain" description="HTH iclR-type" evidence="5">
    <location>
        <begin position="1"/>
        <end position="62"/>
    </location>
</feature>